<sequence>MPVVHNDDVMFFLNLCKDLDDNFYRLLRKALIPNDIKNNKTHYVYLPETTIKNLILLLGENMPIDQFTVLISQQCRAYYIPQFIKQLNQPDSFQSAIKELSQNLKLRSSHSQLYTQYAGEKWWLVREKEGINEEWFEYAEIFSVIFMYELLTLLTNGKWSPSEIGIQSKNAEKFIFIPGLENAIFFTERPITAFYIPDDIINMPMSLTKNLTPPLVSTSPQASHDFLDSFKLAITPYLSTGKLPIKIASDILGMNVRTLQRRLKNEGVIYSEVIEEIILEKTIYLLKSPHLSIMQIASMMGYSDSAHFTRAFKRTMNITPSKFRTTLNE</sequence>
<dbReference type="EMBL" id="MSCO01000001">
    <property type="protein sequence ID" value="PQJ90168.1"/>
    <property type="molecule type" value="Genomic_DNA"/>
</dbReference>
<dbReference type="Proteomes" id="UP000239263">
    <property type="component" value="Unassembled WGS sequence"/>
</dbReference>
<protein>
    <recommendedName>
        <fullName evidence="4">HTH araC/xylS-type domain-containing protein</fullName>
    </recommendedName>
</protein>
<dbReference type="InterPro" id="IPR009057">
    <property type="entry name" value="Homeodomain-like_sf"/>
</dbReference>
<dbReference type="GO" id="GO:0000976">
    <property type="term" value="F:transcription cis-regulatory region binding"/>
    <property type="evidence" value="ECO:0007669"/>
    <property type="project" value="TreeGrafter"/>
</dbReference>
<comment type="caution">
    <text evidence="5">The sequence shown here is derived from an EMBL/GenBank/DDBJ whole genome shotgun (WGS) entry which is preliminary data.</text>
</comment>
<dbReference type="Pfam" id="PF12833">
    <property type="entry name" value="HTH_18"/>
    <property type="match status" value="1"/>
</dbReference>
<dbReference type="SUPFAM" id="SSF46689">
    <property type="entry name" value="Homeodomain-like"/>
    <property type="match status" value="1"/>
</dbReference>
<evidence type="ECO:0000313" key="5">
    <source>
        <dbReference type="EMBL" id="PQJ90168.1"/>
    </source>
</evidence>
<dbReference type="InterPro" id="IPR020449">
    <property type="entry name" value="Tscrpt_reg_AraC-type_HTH"/>
</dbReference>
<organism evidence="5 6">
    <name type="scientific">Aliivibrio sifiae</name>
    <dbReference type="NCBI Taxonomy" id="566293"/>
    <lineage>
        <taxon>Bacteria</taxon>
        <taxon>Pseudomonadati</taxon>
        <taxon>Pseudomonadota</taxon>
        <taxon>Gammaproteobacteria</taxon>
        <taxon>Vibrionales</taxon>
        <taxon>Vibrionaceae</taxon>
        <taxon>Aliivibrio</taxon>
    </lineage>
</organism>
<dbReference type="Gene3D" id="1.10.10.60">
    <property type="entry name" value="Homeodomain-like"/>
    <property type="match status" value="1"/>
</dbReference>
<dbReference type="SMART" id="SM00342">
    <property type="entry name" value="HTH_ARAC"/>
    <property type="match status" value="1"/>
</dbReference>
<dbReference type="AlphaFoldDB" id="A0A2S7XFM2"/>
<dbReference type="PANTHER" id="PTHR47894:SF4">
    <property type="entry name" value="HTH-TYPE TRANSCRIPTIONAL REGULATOR GADX"/>
    <property type="match status" value="1"/>
</dbReference>
<accession>A0A2S7XFM2</accession>
<gene>
    <name evidence="5" type="ORF">BTO22_09905</name>
</gene>
<dbReference type="InterPro" id="IPR018060">
    <property type="entry name" value="HTH_AraC"/>
</dbReference>
<keyword evidence="1" id="KW-0805">Transcription regulation</keyword>
<feature type="domain" description="HTH araC/xylS-type" evidence="4">
    <location>
        <begin position="228"/>
        <end position="326"/>
    </location>
</feature>
<dbReference type="PANTHER" id="PTHR47894">
    <property type="entry name" value="HTH-TYPE TRANSCRIPTIONAL REGULATOR GADX"/>
    <property type="match status" value="1"/>
</dbReference>
<dbReference type="GO" id="GO:0003700">
    <property type="term" value="F:DNA-binding transcription factor activity"/>
    <property type="evidence" value="ECO:0007669"/>
    <property type="project" value="InterPro"/>
</dbReference>
<reference evidence="5 6" key="1">
    <citation type="submission" date="2016-12" db="EMBL/GenBank/DDBJ databases">
        <title>Diversity of luminous bacteria.</title>
        <authorList>
            <person name="Yoshizawa S."/>
            <person name="Kogure K."/>
        </authorList>
    </citation>
    <scope>NUCLEOTIDE SEQUENCE [LARGE SCALE GENOMIC DNA]</scope>
    <source>
        <strain evidence="5 6">ATCC 33715</strain>
    </source>
</reference>
<keyword evidence="2" id="KW-0238">DNA-binding</keyword>
<proteinExistence type="predicted"/>
<evidence type="ECO:0000313" key="6">
    <source>
        <dbReference type="Proteomes" id="UP000239263"/>
    </source>
</evidence>
<evidence type="ECO:0000256" key="3">
    <source>
        <dbReference type="ARBA" id="ARBA00023163"/>
    </source>
</evidence>
<dbReference type="PROSITE" id="PS01124">
    <property type="entry name" value="HTH_ARAC_FAMILY_2"/>
    <property type="match status" value="1"/>
</dbReference>
<name>A0A2S7XFM2_9GAMM</name>
<dbReference type="GO" id="GO:0005829">
    <property type="term" value="C:cytosol"/>
    <property type="evidence" value="ECO:0007669"/>
    <property type="project" value="TreeGrafter"/>
</dbReference>
<evidence type="ECO:0000256" key="1">
    <source>
        <dbReference type="ARBA" id="ARBA00023015"/>
    </source>
</evidence>
<evidence type="ECO:0000256" key="2">
    <source>
        <dbReference type="ARBA" id="ARBA00023125"/>
    </source>
</evidence>
<dbReference type="PRINTS" id="PR00032">
    <property type="entry name" value="HTHARAC"/>
</dbReference>
<evidence type="ECO:0000259" key="4">
    <source>
        <dbReference type="PROSITE" id="PS01124"/>
    </source>
</evidence>
<keyword evidence="3" id="KW-0804">Transcription</keyword>